<dbReference type="EMBL" id="CM042010">
    <property type="protein sequence ID" value="KAI3780946.1"/>
    <property type="molecule type" value="Genomic_DNA"/>
</dbReference>
<keyword evidence="2" id="KW-1185">Reference proteome</keyword>
<evidence type="ECO:0000313" key="1">
    <source>
        <dbReference type="EMBL" id="KAI3780946.1"/>
    </source>
</evidence>
<reference evidence="2" key="1">
    <citation type="journal article" date="2022" name="Mol. Ecol. Resour.">
        <title>The genomes of chicory, endive, great burdock and yacon provide insights into Asteraceae palaeo-polyploidization history and plant inulin production.</title>
        <authorList>
            <person name="Fan W."/>
            <person name="Wang S."/>
            <person name="Wang H."/>
            <person name="Wang A."/>
            <person name="Jiang F."/>
            <person name="Liu H."/>
            <person name="Zhao H."/>
            <person name="Xu D."/>
            <person name="Zhang Y."/>
        </authorList>
    </citation>
    <scope>NUCLEOTIDE SEQUENCE [LARGE SCALE GENOMIC DNA]</scope>
    <source>
        <strain evidence="2">cv. Punajuju</strain>
    </source>
</reference>
<sequence length="118" mass="13784">MFTSVAIFTRENLKQTQRDRGKMNWEQLRADMLCKKEGFHNIEVSYIAKVDSIISELVDVTIYGNVYGVHGHASFGWIPNMENHQHDHDEVAFESKEDKNDEDKYDIDEESEEVDEDT</sequence>
<organism evidence="1 2">
    <name type="scientific">Cichorium intybus</name>
    <name type="common">Chicory</name>
    <dbReference type="NCBI Taxonomy" id="13427"/>
    <lineage>
        <taxon>Eukaryota</taxon>
        <taxon>Viridiplantae</taxon>
        <taxon>Streptophyta</taxon>
        <taxon>Embryophyta</taxon>
        <taxon>Tracheophyta</taxon>
        <taxon>Spermatophyta</taxon>
        <taxon>Magnoliopsida</taxon>
        <taxon>eudicotyledons</taxon>
        <taxon>Gunneridae</taxon>
        <taxon>Pentapetalae</taxon>
        <taxon>asterids</taxon>
        <taxon>campanulids</taxon>
        <taxon>Asterales</taxon>
        <taxon>Asteraceae</taxon>
        <taxon>Cichorioideae</taxon>
        <taxon>Cichorieae</taxon>
        <taxon>Cichoriinae</taxon>
        <taxon>Cichorium</taxon>
    </lineage>
</organism>
<proteinExistence type="predicted"/>
<name>A0ACB9GCY6_CICIN</name>
<protein>
    <submittedName>
        <fullName evidence="1">Uncharacterized protein</fullName>
    </submittedName>
</protein>
<dbReference type="Proteomes" id="UP001055811">
    <property type="component" value="Linkage Group LG02"/>
</dbReference>
<evidence type="ECO:0000313" key="2">
    <source>
        <dbReference type="Proteomes" id="UP001055811"/>
    </source>
</evidence>
<comment type="caution">
    <text evidence="1">The sequence shown here is derived from an EMBL/GenBank/DDBJ whole genome shotgun (WGS) entry which is preliminary data.</text>
</comment>
<accession>A0ACB9GCY6</accession>
<gene>
    <name evidence="1" type="ORF">L2E82_10940</name>
</gene>
<reference evidence="1 2" key="2">
    <citation type="journal article" date="2022" name="Mol. Ecol. Resour.">
        <title>The genomes of chicory, endive, great burdock and yacon provide insights into Asteraceae paleo-polyploidization history and plant inulin production.</title>
        <authorList>
            <person name="Fan W."/>
            <person name="Wang S."/>
            <person name="Wang H."/>
            <person name="Wang A."/>
            <person name="Jiang F."/>
            <person name="Liu H."/>
            <person name="Zhao H."/>
            <person name="Xu D."/>
            <person name="Zhang Y."/>
        </authorList>
    </citation>
    <scope>NUCLEOTIDE SEQUENCE [LARGE SCALE GENOMIC DNA]</scope>
    <source>
        <strain evidence="2">cv. Punajuju</strain>
        <tissue evidence="1">Leaves</tissue>
    </source>
</reference>